<gene>
    <name evidence="6" type="ORF">TrLO_g13449</name>
</gene>
<dbReference type="Pfam" id="PF07496">
    <property type="entry name" value="zf-CW"/>
    <property type="match status" value="1"/>
</dbReference>
<evidence type="ECO:0000313" key="6">
    <source>
        <dbReference type="EMBL" id="GMI18621.1"/>
    </source>
</evidence>
<dbReference type="EMBL" id="BRXW01000339">
    <property type="protein sequence ID" value="GMI18621.1"/>
    <property type="molecule type" value="Genomic_DNA"/>
</dbReference>
<dbReference type="OrthoDB" id="757982at2759"/>
<proteinExistence type="predicted"/>
<evidence type="ECO:0000256" key="2">
    <source>
        <dbReference type="ARBA" id="ARBA00022771"/>
    </source>
</evidence>
<feature type="compositionally biased region" description="Low complexity" evidence="4">
    <location>
        <begin position="11"/>
        <end position="21"/>
    </location>
</feature>
<comment type="caution">
    <text evidence="6">The sequence shown here is derived from an EMBL/GenBank/DDBJ whole genome shotgun (WGS) entry which is preliminary data.</text>
</comment>
<evidence type="ECO:0000259" key="5">
    <source>
        <dbReference type="PROSITE" id="PS51050"/>
    </source>
</evidence>
<name>A0A9W7L1D8_9STRA</name>
<feature type="region of interest" description="Disordered" evidence="4">
    <location>
        <begin position="176"/>
        <end position="214"/>
    </location>
</feature>
<dbReference type="Gene3D" id="3.30.40.100">
    <property type="match status" value="1"/>
</dbReference>
<feature type="compositionally biased region" description="Basic and acidic residues" evidence="4">
    <location>
        <begin position="62"/>
        <end position="84"/>
    </location>
</feature>
<keyword evidence="7" id="KW-1185">Reference proteome</keyword>
<feature type="region of interest" description="Disordered" evidence="4">
    <location>
        <begin position="1"/>
        <end position="101"/>
    </location>
</feature>
<feature type="domain" description="CW-type" evidence="5">
    <location>
        <begin position="274"/>
        <end position="340"/>
    </location>
</feature>
<organism evidence="6 7">
    <name type="scientific">Triparma laevis f. longispina</name>
    <dbReference type="NCBI Taxonomy" id="1714387"/>
    <lineage>
        <taxon>Eukaryota</taxon>
        <taxon>Sar</taxon>
        <taxon>Stramenopiles</taxon>
        <taxon>Ochrophyta</taxon>
        <taxon>Bolidophyceae</taxon>
        <taxon>Parmales</taxon>
        <taxon>Triparmaceae</taxon>
        <taxon>Triparma</taxon>
    </lineage>
</organism>
<evidence type="ECO:0000256" key="1">
    <source>
        <dbReference type="ARBA" id="ARBA00022723"/>
    </source>
</evidence>
<dbReference type="InterPro" id="IPR011124">
    <property type="entry name" value="Znf_CW"/>
</dbReference>
<feature type="compositionally biased region" description="Basic residues" evidence="4">
    <location>
        <begin position="1"/>
        <end position="10"/>
    </location>
</feature>
<evidence type="ECO:0000256" key="4">
    <source>
        <dbReference type="SAM" id="MobiDB-lite"/>
    </source>
</evidence>
<dbReference type="PROSITE" id="PS51050">
    <property type="entry name" value="ZF_CW"/>
    <property type="match status" value="1"/>
</dbReference>
<evidence type="ECO:0000256" key="3">
    <source>
        <dbReference type="ARBA" id="ARBA00022833"/>
    </source>
</evidence>
<evidence type="ECO:0000313" key="7">
    <source>
        <dbReference type="Proteomes" id="UP001165122"/>
    </source>
</evidence>
<keyword evidence="2" id="KW-0863">Zinc-finger</keyword>
<dbReference type="GO" id="GO:0008270">
    <property type="term" value="F:zinc ion binding"/>
    <property type="evidence" value="ECO:0007669"/>
    <property type="project" value="UniProtKB-KW"/>
</dbReference>
<keyword evidence="1" id="KW-0479">Metal-binding</keyword>
<reference evidence="7" key="1">
    <citation type="journal article" date="2023" name="Commun. Biol.">
        <title>Genome analysis of Parmales, the sister group of diatoms, reveals the evolutionary specialization of diatoms from phago-mixotrophs to photoautotrophs.</title>
        <authorList>
            <person name="Ban H."/>
            <person name="Sato S."/>
            <person name="Yoshikawa S."/>
            <person name="Yamada K."/>
            <person name="Nakamura Y."/>
            <person name="Ichinomiya M."/>
            <person name="Sato N."/>
            <person name="Blanc-Mathieu R."/>
            <person name="Endo H."/>
            <person name="Kuwata A."/>
            <person name="Ogata H."/>
        </authorList>
    </citation>
    <scope>NUCLEOTIDE SEQUENCE [LARGE SCALE GENOMIC DNA]</scope>
    <source>
        <strain evidence="7">NIES 3700</strain>
    </source>
</reference>
<dbReference type="AlphaFoldDB" id="A0A9W7L1D8"/>
<sequence>MVYVSKKKKAAAASSAAADSSRTITPSPRVSGRGRKGKVPSRFVEKEDDDDDEISRKRERKKANDAASKRKRELAKQQEEDGSVKRVKPTKPNGGRGISEMQNYNVVNVAQTQVKSVPAVWGAVQPTFASFVAPPPVYLGVYGKEAGFEENARVAEEESWVLLEDRYNATNSIVEEKNAGPSTPSKQQSQDDPSPATPRNHNSVDSDEESDVDAASVDSYDFKIPKGGSEQNVRKHLRLWVRRLKSTANALDLRDTSTQRSTRLKTEKAEIEGRGQPYTWIKCDNPNCGKWRALAKGMEVKDVMSPKPFYNAHLPDEWYCVQNWWDEKLSSCAAPQECLPDEVFSGGKASINNKDYTSSPPENTNFPGMVLPFFCNADN</sequence>
<accession>A0A9W7L1D8</accession>
<protein>
    <recommendedName>
        <fullName evidence="5">CW-type domain-containing protein</fullName>
    </recommendedName>
</protein>
<feature type="compositionally biased region" description="Polar residues" evidence="4">
    <location>
        <begin position="180"/>
        <end position="201"/>
    </location>
</feature>
<keyword evidence="3" id="KW-0862">Zinc</keyword>
<dbReference type="Proteomes" id="UP001165122">
    <property type="component" value="Unassembled WGS sequence"/>
</dbReference>